<comment type="caution">
    <text evidence="2">The sequence shown here is derived from an EMBL/GenBank/DDBJ whole genome shotgun (WGS) entry which is preliminary data.</text>
</comment>
<dbReference type="AlphaFoldDB" id="A0AAV5K217"/>
<organism evidence="2 3">
    <name type="scientific">Rubroshorea leprosula</name>
    <dbReference type="NCBI Taxonomy" id="152421"/>
    <lineage>
        <taxon>Eukaryota</taxon>
        <taxon>Viridiplantae</taxon>
        <taxon>Streptophyta</taxon>
        <taxon>Embryophyta</taxon>
        <taxon>Tracheophyta</taxon>
        <taxon>Spermatophyta</taxon>
        <taxon>Magnoliopsida</taxon>
        <taxon>eudicotyledons</taxon>
        <taxon>Gunneridae</taxon>
        <taxon>Pentapetalae</taxon>
        <taxon>rosids</taxon>
        <taxon>malvids</taxon>
        <taxon>Malvales</taxon>
        <taxon>Dipterocarpaceae</taxon>
        <taxon>Rubroshorea</taxon>
    </lineage>
</organism>
<accession>A0AAV5K217</accession>
<proteinExistence type="predicted"/>
<evidence type="ECO:0000256" key="1">
    <source>
        <dbReference type="SAM" id="Phobius"/>
    </source>
</evidence>
<feature type="transmembrane region" description="Helical" evidence="1">
    <location>
        <begin position="6"/>
        <end position="25"/>
    </location>
</feature>
<dbReference type="Proteomes" id="UP001054252">
    <property type="component" value="Unassembled WGS sequence"/>
</dbReference>
<evidence type="ECO:0000313" key="3">
    <source>
        <dbReference type="Proteomes" id="UP001054252"/>
    </source>
</evidence>
<keyword evidence="1" id="KW-0812">Transmembrane</keyword>
<reference evidence="2 3" key="1">
    <citation type="journal article" date="2021" name="Commun. Biol.">
        <title>The genome of Shorea leprosula (Dipterocarpaceae) highlights the ecological relevance of drought in aseasonal tropical rainforests.</title>
        <authorList>
            <person name="Ng K.K.S."/>
            <person name="Kobayashi M.J."/>
            <person name="Fawcett J.A."/>
            <person name="Hatakeyama M."/>
            <person name="Paape T."/>
            <person name="Ng C.H."/>
            <person name="Ang C.C."/>
            <person name="Tnah L.H."/>
            <person name="Lee C.T."/>
            <person name="Nishiyama T."/>
            <person name="Sese J."/>
            <person name="O'Brien M.J."/>
            <person name="Copetti D."/>
            <person name="Mohd Noor M.I."/>
            <person name="Ong R.C."/>
            <person name="Putra M."/>
            <person name="Sireger I.Z."/>
            <person name="Indrioko S."/>
            <person name="Kosugi Y."/>
            <person name="Izuno A."/>
            <person name="Isagi Y."/>
            <person name="Lee S.L."/>
            <person name="Shimizu K.K."/>
        </authorList>
    </citation>
    <scope>NUCLEOTIDE SEQUENCE [LARGE SCALE GENOMIC DNA]</scope>
    <source>
        <strain evidence="2">214</strain>
    </source>
</reference>
<gene>
    <name evidence="2" type="ORF">SLEP1_g27707</name>
</gene>
<keyword evidence="1" id="KW-1133">Transmembrane helix</keyword>
<evidence type="ECO:0000313" key="2">
    <source>
        <dbReference type="EMBL" id="GKV17171.1"/>
    </source>
</evidence>
<protein>
    <recommendedName>
        <fullName evidence="4">Lipoprotein</fullName>
    </recommendedName>
</protein>
<dbReference type="EMBL" id="BPVZ01000047">
    <property type="protein sequence ID" value="GKV17171.1"/>
    <property type="molecule type" value="Genomic_DNA"/>
</dbReference>
<sequence length="36" mass="4308">MTYKGDIYFVPVLYLFSCLYLLACFKFDKGHSIFTY</sequence>
<keyword evidence="3" id="KW-1185">Reference proteome</keyword>
<name>A0AAV5K217_9ROSI</name>
<keyword evidence="1" id="KW-0472">Membrane</keyword>
<evidence type="ECO:0008006" key="4">
    <source>
        <dbReference type="Google" id="ProtNLM"/>
    </source>
</evidence>